<evidence type="ECO:0000256" key="1">
    <source>
        <dbReference type="ARBA" id="ARBA00004651"/>
    </source>
</evidence>
<dbReference type="GO" id="GO:0008076">
    <property type="term" value="C:voltage-gated potassium channel complex"/>
    <property type="evidence" value="ECO:0007669"/>
    <property type="project" value="UniProtKB-ARBA"/>
</dbReference>
<evidence type="ECO:0000256" key="7">
    <source>
        <dbReference type="ARBA" id="ARBA00022826"/>
    </source>
</evidence>
<evidence type="ECO:0000256" key="17">
    <source>
        <dbReference type="ARBA" id="ARBA00044657"/>
    </source>
</evidence>
<feature type="transmembrane region" description="Helical" evidence="20">
    <location>
        <begin position="181"/>
        <end position="200"/>
    </location>
</feature>
<keyword evidence="14" id="KW-0407">Ion channel</keyword>
<keyword evidence="11 20" id="KW-1133">Transmembrane helix</keyword>
<evidence type="ECO:0000256" key="13">
    <source>
        <dbReference type="ARBA" id="ARBA00023136"/>
    </source>
</evidence>
<organism evidence="23 24">
    <name type="scientific">Gasterosteus aculeatus aculeatus</name>
    <name type="common">three-spined stickleback</name>
    <dbReference type="NCBI Taxonomy" id="481459"/>
    <lineage>
        <taxon>Eukaryota</taxon>
        <taxon>Metazoa</taxon>
        <taxon>Chordata</taxon>
        <taxon>Craniata</taxon>
        <taxon>Vertebrata</taxon>
        <taxon>Euteleostomi</taxon>
        <taxon>Actinopterygii</taxon>
        <taxon>Neopterygii</taxon>
        <taxon>Teleostei</taxon>
        <taxon>Neoteleostei</taxon>
        <taxon>Acanthomorphata</taxon>
        <taxon>Eupercaria</taxon>
        <taxon>Perciformes</taxon>
        <taxon>Cottioidei</taxon>
        <taxon>Gasterosteales</taxon>
        <taxon>Gasterosteidae</taxon>
        <taxon>Gasterosteus</taxon>
    </lineage>
</organism>
<keyword evidence="13 20" id="KW-0472">Membrane</keyword>
<keyword evidence="6 20" id="KW-0812">Transmembrane</keyword>
<keyword evidence="8" id="KW-0832">Ubl conjugation</keyword>
<name>A0AAQ4PPJ6_GASAC</name>
<dbReference type="PRINTS" id="PR01459">
    <property type="entry name" value="KCNQCHANNEL"/>
</dbReference>
<evidence type="ECO:0000256" key="8">
    <source>
        <dbReference type="ARBA" id="ARBA00022843"/>
    </source>
</evidence>
<feature type="domain" description="Ion transport" evidence="21">
    <location>
        <begin position="44"/>
        <end position="270"/>
    </location>
</feature>
<keyword evidence="2" id="KW-0813">Transport</keyword>
<feature type="region of interest" description="Disordered" evidence="19">
    <location>
        <begin position="584"/>
        <end position="742"/>
    </location>
</feature>
<evidence type="ECO:0000313" key="24">
    <source>
        <dbReference type="Proteomes" id="UP000007635"/>
    </source>
</evidence>
<feature type="compositionally biased region" description="Basic and acidic residues" evidence="19">
    <location>
        <begin position="626"/>
        <end position="642"/>
    </location>
</feature>
<feature type="transmembrane region" description="Helical" evidence="20">
    <location>
        <begin position="241"/>
        <end position="266"/>
    </location>
</feature>
<evidence type="ECO:0000259" key="21">
    <source>
        <dbReference type="Pfam" id="PF00520"/>
    </source>
</evidence>
<accession>A0AAQ4PPJ6</accession>
<protein>
    <recommendedName>
        <fullName evidence="25">Potassium voltage-gated channel, KQT-like subfamily, member 2b</fullName>
    </recommendedName>
</protein>
<feature type="compositionally biased region" description="Polar residues" evidence="19">
    <location>
        <begin position="678"/>
        <end position="700"/>
    </location>
</feature>
<dbReference type="PRINTS" id="PR00169">
    <property type="entry name" value="KCHANNEL"/>
</dbReference>
<comment type="catalytic activity">
    <reaction evidence="18">
        <text>Cs(+)(in) = Cs(+)(out)</text>
        <dbReference type="Rhea" id="RHEA:78555"/>
        <dbReference type="ChEBI" id="CHEBI:49547"/>
    </reaction>
</comment>
<keyword evidence="4" id="KW-0633">Potassium transport</keyword>
<evidence type="ECO:0000256" key="12">
    <source>
        <dbReference type="ARBA" id="ARBA00023065"/>
    </source>
</evidence>
<evidence type="ECO:0000256" key="5">
    <source>
        <dbReference type="ARBA" id="ARBA00022553"/>
    </source>
</evidence>
<evidence type="ECO:0000256" key="3">
    <source>
        <dbReference type="ARBA" id="ARBA00022475"/>
    </source>
</evidence>
<comment type="catalytic activity">
    <reaction evidence="16">
        <text>Na(+)(in) = Na(+)(out)</text>
        <dbReference type="Rhea" id="RHEA:34963"/>
        <dbReference type="ChEBI" id="CHEBI:29101"/>
    </reaction>
</comment>
<keyword evidence="5" id="KW-0597">Phosphoprotein</keyword>
<comment type="catalytic activity">
    <reaction evidence="15">
        <text>K(+)(in) = K(+)(out)</text>
        <dbReference type="Rhea" id="RHEA:29463"/>
        <dbReference type="ChEBI" id="CHEBI:29103"/>
    </reaction>
</comment>
<evidence type="ECO:0000256" key="14">
    <source>
        <dbReference type="ARBA" id="ARBA00023303"/>
    </source>
</evidence>
<feature type="transmembrane region" description="Helical" evidence="20">
    <location>
        <begin position="41"/>
        <end position="61"/>
    </location>
</feature>
<feature type="compositionally biased region" description="Polar residues" evidence="19">
    <location>
        <begin position="324"/>
        <end position="334"/>
    </location>
</feature>
<dbReference type="Pfam" id="PF16642">
    <property type="entry name" value="KCNQ2_u3"/>
    <property type="match status" value="1"/>
</dbReference>
<evidence type="ECO:0000313" key="23">
    <source>
        <dbReference type="Ensembl" id="ENSGACP00000039761.1"/>
    </source>
</evidence>
<dbReference type="SUPFAM" id="SSF81324">
    <property type="entry name" value="Voltage-gated potassium channels"/>
    <property type="match status" value="1"/>
</dbReference>
<dbReference type="Pfam" id="PF03520">
    <property type="entry name" value="KCNQ_channel"/>
    <property type="match status" value="1"/>
</dbReference>
<evidence type="ECO:0000256" key="11">
    <source>
        <dbReference type="ARBA" id="ARBA00022989"/>
    </source>
</evidence>
<keyword evidence="24" id="KW-1185">Reference proteome</keyword>
<dbReference type="Ensembl" id="ENSGACT00000063704.1">
    <property type="protein sequence ID" value="ENSGACP00000039761.1"/>
    <property type="gene ID" value="ENSGACG00000003203.2"/>
</dbReference>
<comment type="catalytic activity">
    <reaction evidence="17">
        <text>Rb(+)(in) = Rb(+)(out)</text>
        <dbReference type="Rhea" id="RHEA:78547"/>
        <dbReference type="ChEBI" id="CHEBI:49847"/>
    </reaction>
</comment>
<dbReference type="FunFam" id="1.20.120.350:FF:000017">
    <property type="entry name" value="potassium voltage-gated channel subfamily KQT member 1"/>
    <property type="match status" value="1"/>
</dbReference>
<dbReference type="Proteomes" id="UP000007635">
    <property type="component" value="Chromosome XVII"/>
</dbReference>
<evidence type="ECO:0000256" key="15">
    <source>
        <dbReference type="ARBA" id="ARBA00034430"/>
    </source>
</evidence>
<dbReference type="Pfam" id="PF11956">
    <property type="entry name" value="KCNQC3-Ank-G_bd"/>
    <property type="match status" value="1"/>
</dbReference>
<feature type="region of interest" description="Disordered" evidence="19">
    <location>
        <begin position="526"/>
        <end position="549"/>
    </location>
</feature>
<evidence type="ECO:0008006" key="25">
    <source>
        <dbReference type="Google" id="ProtNLM"/>
    </source>
</evidence>
<dbReference type="InterPro" id="IPR003937">
    <property type="entry name" value="K_chnl_volt-dep_KCNQ"/>
</dbReference>
<dbReference type="InterPro" id="IPR005821">
    <property type="entry name" value="Ion_trans_dom"/>
</dbReference>
<evidence type="ECO:0000256" key="20">
    <source>
        <dbReference type="SAM" id="Phobius"/>
    </source>
</evidence>
<dbReference type="PANTHER" id="PTHR47735">
    <property type="entry name" value="POTASSIUM VOLTAGE-GATED CHANNEL SUBFAMILY KQT MEMBER 4"/>
    <property type="match status" value="1"/>
</dbReference>
<reference evidence="23" key="3">
    <citation type="submission" date="2025-09" db="UniProtKB">
        <authorList>
            <consortium name="Ensembl"/>
        </authorList>
    </citation>
    <scope>IDENTIFICATION</scope>
</reference>
<dbReference type="InterPro" id="IPR013821">
    <property type="entry name" value="K_chnl_volt-dep_KCNQ_C"/>
</dbReference>
<dbReference type="InterPro" id="IPR003947">
    <property type="entry name" value="K_chnl_volt-dep_KCNQ2"/>
</dbReference>
<dbReference type="PANTHER" id="PTHR47735:SF4">
    <property type="entry name" value="POTASSIUM VOLTAGE-GATED CHANNEL SUBFAMILY KQT MEMBER 2"/>
    <property type="match status" value="1"/>
</dbReference>
<dbReference type="InterPro" id="IPR020969">
    <property type="entry name" value="Ankyrin-G_BS"/>
</dbReference>
<evidence type="ECO:0000256" key="4">
    <source>
        <dbReference type="ARBA" id="ARBA00022538"/>
    </source>
</evidence>
<feature type="region of interest" description="Disordered" evidence="19">
    <location>
        <begin position="309"/>
        <end position="389"/>
    </location>
</feature>
<feature type="transmembrane region" description="Helical" evidence="20">
    <location>
        <begin position="116"/>
        <end position="134"/>
    </location>
</feature>
<evidence type="ECO:0000256" key="16">
    <source>
        <dbReference type="ARBA" id="ARBA00036239"/>
    </source>
</evidence>
<reference evidence="23" key="2">
    <citation type="submission" date="2025-08" db="UniProtKB">
        <authorList>
            <consortium name="Ensembl"/>
        </authorList>
    </citation>
    <scope>IDENTIFICATION</scope>
</reference>
<dbReference type="Pfam" id="PF00520">
    <property type="entry name" value="Ion_trans"/>
    <property type="match status" value="1"/>
</dbReference>
<dbReference type="Gene3D" id="1.10.287.70">
    <property type="match status" value="1"/>
</dbReference>
<evidence type="ECO:0000256" key="9">
    <source>
        <dbReference type="ARBA" id="ARBA00022882"/>
    </source>
</evidence>
<comment type="subcellular location">
    <subcellularLocation>
        <location evidence="1">Cell membrane</location>
        <topology evidence="1">Multi-pass membrane protein</topology>
    </subcellularLocation>
</comment>
<keyword evidence="3" id="KW-1003">Cell membrane</keyword>
<sequence>MNIYTCLQVGMKVLGGSRNAFYRRLQNFLYNVLERPRGWAFIYHAYVFVLVFSCLVMSVFSTIREYEKSSEDALYILEVVTIVVFGVEYIVRIWAAGCCCRYRGWRGRLKFARKPFCVIDIMVLIASISVLAAGTQGNVFATSAIRSLRFLQILRMIRMDRRGGTWKLLGSVVYAHSKELITAWYIGFLCLILASFLVYLAEKEDNEQFETYADALWWGLITLTTIGYGDKFPITWNGRLLAAAFTLIGVSFFALPAGILGSGFALKVQEQHRQKHFEKRRNPAAGLIQVNVCDGTNVHESKVSLKERVFSSPRGSVTKGKGSPQHSGVQALRQSPSVEPNPEESPSKVPKSWSFGERSRTRQAFRIRGAASRQNSEDASLPGEDMTDDNKSCHCEFIPQDLTPGLKVTIRAICIMRFMVSKRKFKESLRPYDVMDVIEQYSAGHLDMLARIKNLQSRVDQIVGRGTPTADKDRLKTANEDLPEDPSMMGRLGKVEKQVHSMERKLDFLVNIYIQRMGIPQAETDAYFGSKEPDPAPPYDSPVDHLEKSQSISKISQSVSAIARESQNQYTPVVHNIFSQLHQQLPPPAHRSHGNTPSPVGDGSLVRLPPPPAGERHSGNRSKRHSAGDRVASERLEKDGRTGGEGGGGGGEEVKPDSDASVSIQSMDHEDLEHSFGGFSTSKSKDNLNFLNNGFYSSANHKGGGGASSATLRPYIAEGESDSDSELCAPSPHSDQDWTGTK</sequence>
<dbReference type="AlphaFoldDB" id="A0AAQ4PPJ6"/>
<dbReference type="PRINTS" id="PR01461">
    <property type="entry name" value="KCNQ2CHANNEL"/>
</dbReference>
<evidence type="ECO:0000256" key="10">
    <source>
        <dbReference type="ARBA" id="ARBA00022958"/>
    </source>
</evidence>
<evidence type="ECO:0000259" key="22">
    <source>
        <dbReference type="Pfam" id="PF03520"/>
    </source>
</evidence>
<evidence type="ECO:0000256" key="2">
    <source>
        <dbReference type="ARBA" id="ARBA00022448"/>
    </source>
</evidence>
<dbReference type="GeneTree" id="ENSGT00940000160093"/>
<keyword evidence="12" id="KW-0406">Ion transport</keyword>
<proteinExistence type="predicted"/>
<dbReference type="Gene3D" id="6.10.140.1910">
    <property type="match status" value="2"/>
</dbReference>
<feature type="transmembrane region" description="Helical" evidence="20">
    <location>
        <begin position="73"/>
        <end position="95"/>
    </location>
</feature>
<reference evidence="23 24" key="1">
    <citation type="journal article" date="2021" name="G3 (Bethesda)">
        <title>Improved contiguity of the threespine stickleback genome using long-read sequencing.</title>
        <authorList>
            <person name="Nath S."/>
            <person name="Shaw D.E."/>
            <person name="White M.A."/>
        </authorList>
    </citation>
    <scope>NUCLEOTIDE SEQUENCE [LARGE SCALE GENOMIC DNA]</scope>
    <source>
        <strain evidence="23 24">Lake Benthic</strain>
    </source>
</reference>
<keyword evidence="9" id="KW-0851">Voltage-gated channel</keyword>
<evidence type="ECO:0000256" key="6">
    <source>
        <dbReference type="ARBA" id="ARBA00022692"/>
    </source>
</evidence>
<evidence type="ECO:0000256" key="18">
    <source>
        <dbReference type="ARBA" id="ARBA00044691"/>
    </source>
</evidence>
<dbReference type="GO" id="GO:0005249">
    <property type="term" value="F:voltage-gated potassium channel activity"/>
    <property type="evidence" value="ECO:0007669"/>
    <property type="project" value="InterPro"/>
</dbReference>
<dbReference type="FunFam" id="1.10.287.70:FF:000016">
    <property type="entry name" value="Putative potassium voltage-gated channel subfamily KQT member 2"/>
    <property type="match status" value="1"/>
</dbReference>
<keyword evidence="7" id="KW-0631">Potassium channel</keyword>
<feature type="domain" description="Potassium channel voltage dependent KCNQ C-terminal" evidence="22">
    <location>
        <begin position="335"/>
        <end position="518"/>
    </location>
</feature>
<evidence type="ECO:0000256" key="19">
    <source>
        <dbReference type="SAM" id="MobiDB-lite"/>
    </source>
</evidence>
<keyword evidence="10" id="KW-0630">Potassium</keyword>